<keyword evidence="6" id="KW-0029">Amino-acid transport</keyword>
<accession>A0A090G5P7</accession>
<dbReference type="InterPro" id="IPR000515">
    <property type="entry name" value="MetI-like"/>
</dbReference>
<feature type="transmembrane region" description="Helical" evidence="9">
    <location>
        <begin position="86"/>
        <end position="104"/>
    </location>
</feature>
<feature type="domain" description="ABC transmembrane type-1" evidence="10">
    <location>
        <begin position="123"/>
        <end position="311"/>
    </location>
</feature>
<dbReference type="Gene3D" id="1.10.3720.10">
    <property type="entry name" value="MetI-like"/>
    <property type="match status" value="1"/>
</dbReference>
<dbReference type="Pfam" id="PF00528">
    <property type="entry name" value="BPD_transp_1"/>
    <property type="match status" value="1"/>
</dbReference>
<dbReference type="CDD" id="cd06261">
    <property type="entry name" value="TM_PBP2"/>
    <property type="match status" value="1"/>
</dbReference>
<sequence>MLYNDTVESEVLVHKPWFVGIIFALVLALSLTFNLTDTTLGEIMRPVIGDPQASGLYGRFATGLVLAVLFCLNVVMIGFAQFKVQVAVVWLELLILFLAFFNAFDLSLPFIWEKLPILLSQGLFTTIYVAAVSIFFACILAVFGAVAKLSGNGFAFAISSFYTSFFRGLPLLMQLYLIYLGLPQLGIVLDAVPSGVLALSLCYGAYMTEIFRAGIQSIDRGQWEASRSMGFGFSLTMRKIILPQALPVIIPPTGNNFISMLKDSSLVSIVGVWELMFLARSLGQATFKHMEMLMAVAFIYWILSACMEFIQARIERYYARSKIR</sequence>
<evidence type="ECO:0000313" key="11">
    <source>
        <dbReference type="EMBL" id="CDX52777.1"/>
    </source>
</evidence>
<keyword evidence="3 9" id="KW-0813">Transport</keyword>
<dbReference type="PANTHER" id="PTHR30614">
    <property type="entry name" value="MEMBRANE COMPONENT OF AMINO ACID ABC TRANSPORTER"/>
    <property type="match status" value="1"/>
</dbReference>
<evidence type="ECO:0000256" key="5">
    <source>
        <dbReference type="ARBA" id="ARBA00022692"/>
    </source>
</evidence>
<keyword evidence="7 9" id="KW-1133">Transmembrane helix</keyword>
<feature type="transmembrane region" description="Helical" evidence="9">
    <location>
        <begin position="56"/>
        <end position="79"/>
    </location>
</feature>
<comment type="subcellular location">
    <subcellularLocation>
        <location evidence="1">Cell inner membrane</location>
        <topology evidence="1">Multi-pass membrane protein</topology>
    </subcellularLocation>
    <subcellularLocation>
        <location evidence="9">Cell membrane</location>
        <topology evidence="9">Multi-pass membrane protein</topology>
    </subcellularLocation>
</comment>
<organism evidence="11 12">
    <name type="scientific">Mesorhizobium plurifarium</name>
    <dbReference type="NCBI Taxonomy" id="69974"/>
    <lineage>
        <taxon>Bacteria</taxon>
        <taxon>Pseudomonadati</taxon>
        <taxon>Pseudomonadota</taxon>
        <taxon>Alphaproteobacteria</taxon>
        <taxon>Hyphomicrobiales</taxon>
        <taxon>Phyllobacteriaceae</taxon>
        <taxon>Mesorhizobium</taxon>
    </lineage>
</organism>
<evidence type="ECO:0000256" key="7">
    <source>
        <dbReference type="ARBA" id="ARBA00022989"/>
    </source>
</evidence>
<dbReference type="SUPFAM" id="SSF161098">
    <property type="entry name" value="MetI-like"/>
    <property type="match status" value="1"/>
</dbReference>
<dbReference type="GO" id="GO:0022857">
    <property type="term" value="F:transmembrane transporter activity"/>
    <property type="evidence" value="ECO:0007669"/>
    <property type="project" value="InterPro"/>
</dbReference>
<dbReference type="InterPro" id="IPR035906">
    <property type="entry name" value="MetI-like_sf"/>
</dbReference>
<keyword evidence="8 9" id="KW-0472">Membrane</keyword>
<evidence type="ECO:0000256" key="2">
    <source>
        <dbReference type="ARBA" id="ARBA00010072"/>
    </source>
</evidence>
<proteinExistence type="inferred from homology"/>
<feature type="transmembrane region" description="Helical" evidence="9">
    <location>
        <begin position="154"/>
        <end position="179"/>
    </location>
</feature>
<dbReference type="PROSITE" id="PS50928">
    <property type="entry name" value="ABC_TM1"/>
    <property type="match status" value="1"/>
</dbReference>
<evidence type="ECO:0000256" key="8">
    <source>
        <dbReference type="ARBA" id="ARBA00023136"/>
    </source>
</evidence>
<protein>
    <submittedName>
        <fullName evidence="11">Polar amino acid ABC transporter, inner membrane subunit</fullName>
    </submittedName>
</protein>
<dbReference type="InterPro" id="IPR043429">
    <property type="entry name" value="ArtM/GltK/GlnP/TcyL/YhdX-like"/>
</dbReference>
<dbReference type="Proteomes" id="UP000046122">
    <property type="component" value="Unassembled WGS sequence"/>
</dbReference>
<feature type="transmembrane region" description="Helical" evidence="9">
    <location>
        <begin position="185"/>
        <end position="206"/>
    </location>
</feature>
<dbReference type="NCBIfam" id="TIGR01726">
    <property type="entry name" value="HEQRo_perm_3TM"/>
    <property type="match status" value="1"/>
</dbReference>
<dbReference type="GO" id="GO:0006865">
    <property type="term" value="P:amino acid transport"/>
    <property type="evidence" value="ECO:0007669"/>
    <property type="project" value="UniProtKB-KW"/>
</dbReference>
<evidence type="ECO:0000256" key="1">
    <source>
        <dbReference type="ARBA" id="ARBA00004429"/>
    </source>
</evidence>
<evidence type="ECO:0000313" key="12">
    <source>
        <dbReference type="Proteomes" id="UP000046122"/>
    </source>
</evidence>
<comment type="similarity">
    <text evidence="2">Belongs to the binding-protein-dependent transport system permease family. HisMQ subfamily.</text>
</comment>
<evidence type="ECO:0000256" key="9">
    <source>
        <dbReference type="RuleBase" id="RU363032"/>
    </source>
</evidence>
<evidence type="ECO:0000256" key="3">
    <source>
        <dbReference type="ARBA" id="ARBA00022448"/>
    </source>
</evidence>
<name>A0A090G5P7_MESPL</name>
<reference evidence="11 12" key="1">
    <citation type="submission" date="2014-08" db="EMBL/GenBank/DDBJ databases">
        <authorList>
            <person name="Moulin Lionel"/>
        </authorList>
    </citation>
    <scope>NUCLEOTIDE SEQUENCE [LARGE SCALE GENOMIC DNA]</scope>
</reference>
<dbReference type="InterPro" id="IPR010065">
    <property type="entry name" value="AA_ABC_transptr_permease_3TM"/>
</dbReference>
<feature type="transmembrane region" description="Helical" evidence="9">
    <location>
        <begin position="17"/>
        <end position="36"/>
    </location>
</feature>
<keyword evidence="5 9" id="KW-0812">Transmembrane</keyword>
<evidence type="ECO:0000256" key="6">
    <source>
        <dbReference type="ARBA" id="ARBA00022970"/>
    </source>
</evidence>
<keyword evidence="4" id="KW-1003">Cell membrane</keyword>
<feature type="transmembrane region" description="Helical" evidence="9">
    <location>
        <begin position="293"/>
        <end position="314"/>
    </location>
</feature>
<feature type="transmembrane region" description="Helical" evidence="9">
    <location>
        <begin position="124"/>
        <end position="147"/>
    </location>
</feature>
<feature type="transmembrane region" description="Helical" evidence="9">
    <location>
        <begin position="266"/>
        <end position="287"/>
    </location>
</feature>
<dbReference type="GO" id="GO:0043190">
    <property type="term" value="C:ATP-binding cassette (ABC) transporter complex"/>
    <property type="evidence" value="ECO:0007669"/>
    <property type="project" value="InterPro"/>
</dbReference>
<evidence type="ECO:0000256" key="4">
    <source>
        <dbReference type="ARBA" id="ARBA00022475"/>
    </source>
</evidence>
<dbReference type="PANTHER" id="PTHR30614:SF0">
    <property type="entry name" value="L-CYSTINE TRANSPORT SYSTEM PERMEASE PROTEIN TCYL"/>
    <property type="match status" value="1"/>
</dbReference>
<gene>
    <name evidence="11" type="ORF">MPL3365_170085</name>
</gene>
<dbReference type="AlphaFoldDB" id="A0A090G5P7"/>
<dbReference type="EMBL" id="CCNE01000009">
    <property type="protein sequence ID" value="CDX52777.1"/>
    <property type="molecule type" value="Genomic_DNA"/>
</dbReference>
<evidence type="ECO:0000259" key="10">
    <source>
        <dbReference type="PROSITE" id="PS50928"/>
    </source>
</evidence>